<evidence type="ECO:0000313" key="1">
    <source>
        <dbReference type="EMBL" id="SVD90309.1"/>
    </source>
</evidence>
<reference evidence="1" key="1">
    <citation type="submission" date="2018-05" db="EMBL/GenBank/DDBJ databases">
        <authorList>
            <person name="Lanie J.A."/>
            <person name="Ng W.-L."/>
            <person name="Kazmierczak K.M."/>
            <person name="Andrzejewski T.M."/>
            <person name="Davidsen T.M."/>
            <person name="Wayne K.J."/>
            <person name="Tettelin H."/>
            <person name="Glass J.I."/>
            <person name="Rusch D."/>
            <person name="Podicherti R."/>
            <person name="Tsui H.-C.T."/>
            <person name="Winkler M.E."/>
        </authorList>
    </citation>
    <scope>NUCLEOTIDE SEQUENCE</scope>
</reference>
<gene>
    <name evidence="1" type="ORF">METZ01_LOCUS443163</name>
</gene>
<feature type="non-terminal residue" evidence="1">
    <location>
        <position position="1"/>
    </location>
</feature>
<organism evidence="1">
    <name type="scientific">marine metagenome</name>
    <dbReference type="NCBI Taxonomy" id="408172"/>
    <lineage>
        <taxon>unclassified sequences</taxon>
        <taxon>metagenomes</taxon>
        <taxon>ecological metagenomes</taxon>
    </lineage>
</organism>
<sequence>SHFSLLQIALIIATLIAGDIIRGKLG</sequence>
<proteinExistence type="predicted"/>
<dbReference type="EMBL" id="UINC01180889">
    <property type="protein sequence ID" value="SVD90309.1"/>
    <property type="molecule type" value="Genomic_DNA"/>
</dbReference>
<name>A0A382Z546_9ZZZZ</name>
<accession>A0A382Z546</accession>
<protein>
    <submittedName>
        <fullName evidence="1">Uncharacterized protein</fullName>
    </submittedName>
</protein>
<dbReference type="AlphaFoldDB" id="A0A382Z546"/>